<evidence type="ECO:0000313" key="1">
    <source>
        <dbReference type="EMBL" id="OGG71655.1"/>
    </source>
</evidence>
<gene>
    <name evidence="1" type="ORF">A3A35_00615</name>
</gene>
<proteinExistence type="predicted"/>
<evidence type="ECO:0000313" key="2">
    <source>
        <dbReference type="Proteomes" id="UP000179115"/>
    </source>
</evidence>
<name>A0A1F6EDA1_9BACT</name>
<comment type="caution">
    <text evidence="1">The sequence shown here is derived from an EMBL/GenBank/DDBJ whole genome shotgun (WGS) entry which is preliminary data.</text>
</comment>
<accession>A0A1F6EDA1</accession>
<dbReference type="AlphaFoldDB" id="A0A1F6EDA1"/>
<protein>
    <submittedName>
        <fullName evidence="1">Uncharacterized protein</fullName>
    </submittedName>
</protein>
<organism evidence="1 2">
    <name type="scientific">Candidatus Kaiserbacteria bacterium RIFCSPLOWO2_01_FULL_51_21</name>
    <dbReference type="NCBI Taxonomy" id="1798508"/>
    <lineage>
        <taxon>Bacteria</taxon>
        <taxon>Candidatus Kaiseribacteriota</taxon>
    </lineage>
</organism>
<dbReference type="Proteomes" id="UP000179115">
    <property type="component" value="Unassembled WGS sequence"/>
</dbReference>
<sequence length="84" mass="9502">MLQHIKTLLGRFSSLSSTRHVRERVAAHITAVTGFPTSNEALRYQRGTVYLAVPPLVRGEILLKKESILKRLHEELPGTVKDLR</sequence>
<reference evidence="1 2" key="1">
    <citation type="journal article" date="2016" name="Nat. Commun.">
        <title>Thousands of microbial genomes shed light on interconnected biogeochemical processes in an aquifer system.</title>
        <authorList>
            <person name="Anantharaman K."/>
            <person name="Brown C.T."/>
            <person name="Hug L.A."/>
            <person name="Sharon I."/>
            <person name="Castelle C.J."/>
            <person name="Probst A.J."/>
            <person name="Thomas B.C."/>
            <person name="Singh A."/>
            <person name="Wilkins M.J."/>
            <person name="Karaoz U."/>
            <person name="Brodie E.L."/>
            <person name="Williams K.H."/>
            <person name="Hubbard S.S."/>
            <person name="Banfield J.F."/>
        </authorList>
    </citation>
    <scope>NUCLEOTIDE SEQUENCE [LARGE SCALE GENOMIC DNA]</scope>
</reference>
<dbReference type="EMBL" id="MFLV01000011">
    <property type="protein sequence ID" value="OGG71655.1"/>
    <property type="molecule type" value="Genomic_DNA"/>
</dbReference>